<dbReference type="PANTHER" id="PTHR35807">
    <property type="entry name" value="TRANSCRIPTIONAL REGULATOR REDD-RELATED"/>
    <property type="match status" value="1"/>
</dbReference>
<evidence type="ECO:0000259" key="5">
    <source>
        <dbReference type="SMART" id="SM01043"/>
    </source>
</evidence>
<dbReference type="SUPFAM" id="SSF48452">
    <property type="entry name" value="TPR-like"/>
    <property type="match status" value="1"/>
</dbReference>
<dbReference type="InterPro" id="IPR016032">
    <property type="entry name" value="Sig_transdc_resp-reg_C-effctor"/>
</dbReference>
<dbReference type="Proteomes" id="UP000254425">
    <property type="component" value="Chromosome"/>
</dbReference>
<feature type="region of interest" description="Disordered" evidence="4">
    <location>
        <begin position="15"/>
        <end position="55"/>
    </location>
</feature>
<dbReference type="EMBL" id="CP031320">
    <property type="protein sequence ID" value="AXK35778.1"/>
    <property type="molecule type" value="Genomic_DNA"/>
</dbReference>
<keyword evidence="2" id="KW-0805">Transcription regulation</keyword>
<keyword evidence="3" id="KW-0804">Transcription</keyword>
<dbReference type="SUPFAM" id="SSF46894">
    <property type="entry name" value="C-terminal effector domain of the bipartite response regulators"/>
    <property type="match status" value="1"/>
</dbReference>
<dbReference type="InterPro" id="IPR005158">
    <property type="entry name" value="BTAD"/>
</dbReference>
<protein>
    <recommendedName>
        <fullName evidence="5">Bacterial transcriptional activator domain-containing protein</fullName>
    </recommendedName>
</protein>
<dbReference type="InterPro" id="IPR036388">
    <property type="entry name" value="WH-like_DNA-bd_sf"/>
</dbReference>
<evidence type="ECO:0000256" key="2">
    <source>
        <dbReference type="ARBA" id="ARBA00023015"/>
    </source>
</evidence>
<evidence type="ECO:0000313" key="6">
    <source>
        <dbReference type="EMBL" id="AXK35778.1"/>
    </source>
</evidence>
<dbReference type="PANTHER" id="PTHR35807:SF1">
    <property type="entry name" value="TRANSCRIPTIONAL REGULATOR REDD"/>
    <property type="match status" value="1"/>
</dbReference>
<reference evidence="6 7" key="1">
    <citation type="submission" date="2018-07" db="EMBL/GenBank/DDBJ databases">
        <title>Draft genome of the type strain Streptomyces armeniacus ATCC 15676.</title>
        <authorList>
            <person name="Labana P."/>
            <person name="Gosse J.T."/>
            <person name="Boddy C.N."/>
        </authorList>
    </citation>
    <scope>NUCLEOTIDE SEQUENCE [LARGE SCALE GENOMIC DNA]</scope>
    <source>
        <strain evidence="6 7">ATCC 15676</strain>
    </source>
</reference>
<feature type="region of interest" description="Disordered" evidence="4">
    <location>
        <begin position="267"/>
        <end position="369"/>
    </location>
</feature>
<organism evidence="6 7">
    <name type="scientific">Streptomyces armeniacus</name>
    <dbReference type="NCBI Taxonomy" id="83291"/>
    <lineage>
        <taxon>Bacteria</taxon>
        <taxon>Bacillati</taxon>
        <taxon>Actinomycetota</taxon>
        <taxon>Actinomycetes</taxon>
        <taxon>Kitasatosporales</taxon>
        <taxon>Streptomycetaceae</taxon>
        <taxon>Streptomyces</taxon>
    </lineage>
</organism>
<dbReference type="Gene3D" id="1.25.40.10">
    <property type="entry name" value="Tetratricopeptide repeat domain"/>
    <property type="match status" value="1"/>
</dbReference>
<dbReference type="InterPro" id="IPR011990">
    <property type="entry name" value="TPR-like_helical_dom_sf"/>
</dbReference>
<sequence>MTIAPVVRALRLAHDHAHPPADGNGDTTSALPESHDHFTGRLLPSHHGSVAPPQGGRVVAVTDGRAVALDLARTRGLGLVGPGAPDALRALAVSLLTERRHPRARDAELLVPATDAQLLLSPDQDATVPPTLARLRLVDTLDATLDTMEAELLTRTRTAAGDGTEPASDAGHERELVLIASPAPHAQRRLQALLDNGSTLGITGVLLGQWRPGATAHVRADGTVSATSDSLAGTLAGSRLFTLPALDCQVLLDLLTEADDAAVPQPEPQLAAVPGSGPVPDFAPPAHPAQSVRTSDSGRVYPLPAAGQSELELAQSEPEAPPASVRQAEEPANTPGVRGSSSTESARRAERTSGSGEEHASYDAATSGPDNAVTIDVLGNLHVVHHHGDHHQNVTAALAPRQRDVLTFLALHPEGVRRETLAVTLWPDAPADRPYNALHATLSQLRRALRTATDSRIDDLIVHHDGHYALNRDQGCVDLWQLRDALHAARPENRYAHRLEAVRRIDDLYHGDLANDLSAEWIEAPREALRRDVLDALSTLAHTVADTDPEEALRMLERARELDPYNEALYQDIARLQARLGRHDAIPRTLALLTTTLAELDEQPSPQTVTLCESLHRARPADSRGQADG</sequence>
<evidence type="ECO:0000256" key="1">
    <source>
        <dbReference type="ARBA" id="ARBA00023012"/>
    </source>
</evidence>
<feature type="compositionally biased region" description="Basic and acidic residues" evidence="4">
    <location>
        <begin position="345"/>
        <end position="361"/>
    </location>
</feature>
<keyword evidence="1" id="KW-0902">Two-component regulatory system</keyword>
<dbReference type="GO" id="GO:0006355">
    <property type="term" value="P:regulation of DNA-templated transcription"/>
    <property type="evidence" value="ECO:0007669"/>
    <property type="project" value="InterPro"/>
</dbReference>
<proteinExistence type="predicted"/>
<dbReference type="InterPro" id="IPR051677">
    <property type="entry name" value="AfsR-DnrI-RedD_regulator"/>
</dbReference>
<gene>
    <name evidence="6" type="ORF">DVA86_27255</name>
</gene>
<dbReference type="AlphaFoldDB" id="A0A345XVW2"/>
<keyword evidence="7" id="KW-1185">Reference proteome</keyword>
<feature type="domain" description="Bacterial transcriptional activator" evidence="5">
    <location>
        <begin position="477"/>
        <end position="616"/>
    </location>
</feature>
<dbReference type="RefSeq" id="WP_208882191.1">
    <property type="nucleotide sequence ID" value="NZ_CP031320.1"/>
</dbReference>
<name>A0A345XVW2_9ACTN</name>
<evidence type="ECO:0000256" key="3">
    <source>
        <dbReference type="ARBA" id="ARBA00023163"/>
    </source>
</evidence>
<evidence type="ECO:0000313" key="7">
    <source>
        <dbReference type="Proteomes" id="UP000254425"/>
    </source>
</evidence>
<dbReference type="GO" id="GO:0003677">
    <property type="term" value="F:DNA binding"/>
    <property type="evidence" value="ECO:0007669"/>
    <property type="project" value="InterPro"/>
</dbReference>
<dbReference type="Gene3D" id="1.10.10.10">
    <property type="entry name" value="Winged helix-like DNA-binding domain superfamily/Winged helix DNA-binding domain"/>
    <property type="match status" value="1"/>
</dbReference>
<dbReference type="KEGG" id="sarm:DVA86_27255"/>
<dbReference type="GO" id="GO:0000160">
    <property type="term" value="P:phosphorelay signal transduction system"/>
    <property type="evidence" value="ECO:0007669"/>
    <property type="project" value="UniProtKB-KW"/>
</dbReference>
<evidence type="ECO:0000256" key="4">
    <source>
        <dbReference type="SAM" id="MobiDB-lite"/>
    </source>
</evidence>
<accession>A0A345XVW2</accession>
<dbReference type="SMART" id="SM01043">
    <property type="entry name" value="BTAD"/>
    <property type="match status" value="1"/>
</dbReference>